<comment type="caution">
    <text evidence="1">The sequence shown here is derived from an EMBL/GenBank/DDBJ whole genome shotgun (WGS) entry which is preliminary data.</text>
</comment>
<evidence type="ECO:0000313" key="2">
    <source>
        <dbReference type="Proteomes" id="UP000298030"/>
    </source>
</evidence>
<name>A0A4Y7T3X8_COPMI</name>
<proteinExistence type="predicted"/>
<organism evidence="1 2">
    <name type="scientific">Coprinellus micaceus</name>
    <name type="common">Glistening ink-cap mushroom</name>
    <name type="synonym">Coprinus micaceus</name>
    <dbReference type="NCBI Taxonomy" id="71717"/>
    <lineage>
        <taxon>Eukaryota</taxon>
        <taxon>Fungi</taxon>
        <taxon>Dikarya</taxon>
        <taxon>Basidiomycota</taxon>
        <taxon>Agaricomycotina</taxon>
        <taxon>Agaricomycetes</taxon>
        <taxon>Agaricomycetidae</taxon>
        <taxon>Agaricales</taxon>
        <taxon>Agaricineae</taxon>
        <taxon>Psathyrellaceae</taxon>
        <taxon>Coprinellus</taxon>
    </lineage>
</organism>
<sequence>MRTDRQHISLDIRLNLNKTRFPFPLSQNNLLGLSLGIMNGIVVERLQELSRLKERVDADLEAAELLSLTGAAIGPRYPKLLNAKEILDKAIPELEAALGAVEINSLAEGEAQALRTGGQSRMEGVEKRLNEIIPEKTLSDLRSLETSGVLTSPNAEVIVAQSELDIQTEMSPEVQAAAESFREGLPNVGTS</sequence>
<dbReference type="Proteomes" id="UP000298030">
    <property type="component" value="Unassembled WGS sequence"/>
</dbReference>
<dbReference type="OrthoDB" id="2952788at2759"/>
<dbReference type="EMBL" id="QPFP01000031">
    <property type="protein sequence ID" value="TEB28721.1"/>
    <property type="molecule type" value="Genomic_DNA"/>
</dbReference>
<keyword evidence="2" id="KW-1185">Reference proteome</keyword>
<reference evidence="1 2" key="1">
    <citation type="journal article" date="2019" name="Nat. Ecol. Evol.">
        <title>Megaphylogeny resolves global patterns of mushroom evolution.</title>
        <authorList>
            <person name="Varga T."/>
            <person name="Krizsan K."/>
            <person name="Foldi C."/>
            <person name="Dima B."/>
            <person name="Sanchez-Garcia M."/>
            <person name="Sanchez-Ramirez S."/>
            <person name="Szollosi G.J."/>
            <person name="Szarkandi J.G."/>
            <person name="Papp V."/>
            <person name="Albert L."/>
            <person name="Andreopoulos W."/>
            <person name="Angelini C."/>
            <person name="Antonin V."/>
            <person name="Barry K.W."/>
            <person name="Bougher N.L."/>
            <person name="Buchanan P."/>
            <person name="Buyck B."/>
            <person name="Bense V."/>
            <person name="Catcheside P."/>
            <person name="Chovatia M."/>
            <person name="Cooper J."/>
            <person name="Damon W."/>
            <person name="Desjardin D."/>
            <person name="Finy P."/>
            <person name="Geml J."/>
            <person name="Haridas S."/>
            <person name="Hughes K."/>
            <person name="Justo A."/>
            <person name="Karasinski D."/>
            <person name="Kautmanova I."/>
            <person name="Kiss B."/>
            <person name="Kocsube S."/>
            <person name="Kotiranta H."/>
            <person name="LaButti K.M."/>
            <person name="Lechner B.E."/>
            <person name="Liimatainen K."/>
            <person name="Lipzen A."/>
            <person name="Lukacs Z."/>
            <person name="Mihaltcheva S."/>
            <person name="Morgado L.N."/>
            <person name="Niskanen T."/>
            <person name="Noordeloos M.E."/>
            <person name="Ohm R.A."/>
            <person name="Ortiz-Santana B."/>
            <person name="Ovrebo C."/>
            <person name="Racz N."/>
            <person name="Riley R."/>
            <person name="Savchenko A."/>
            <person name="Shiryaev A."/>
            <person name="Soop K."/>
            <person name="Spirin V."/>
            <person name="Szebenyi C."/>
            <person name="Tomsovsky M."/>
            <person name="Tulloss R.E."/>
            <person name="Uehling J."/>
            <person name="Grigoriev I.V."/>
            <person name="Vagvolgyi C."/>
            <person name="Papp T."/>
            <person name="Martin F.M."/>
            <person name="Miettinen O."/>
            <person name="Hibbett D.S."/>
            <person name="Nagy L.G."/>
        </authorList>
    </citation>
    <scope>NUCLEOTIDE SEQUENCE [LARGE SCALE GENOMIC DNA]</scope>
    <source>
        <strain evidence="1 2">FP101781</strain>
    </source>
</reference>
<accession>A0A4Y7T3X8</accession>
<protein>
    <submittedName>
        <fullName evidence="1">Uncharacterized protein</fullName>
    </submittedName>
</protein>
<gene>
    <name evidence="1" type="ORF">FA13DRAFT_1815771</name>
</gene>
<dbReference type="AlphaFoldDB" id="A0A4Y7T3X8"/>
<evidence type="ECO:0000313" key="1">
    <source>
        <dbReference type="EMBL" id="TEB28721.1"/>
    </source>
</evidence>